<dbReference type="SUPFAM" id="SSF50486">
    <property type="entry name" value="FMT C-terminal domain-like"/>
    <property type="match status" value="1"/>
</dbReference>
<dbReference type="SUPFAM" id="SSF53328">
    <property type="entry name" value="Formyltransferase"/>
    <property type="match status" value="1"/>
</dbReference>
<name>A0A1K0IQ09_CUPNE</name>
<dbReference type="GO" id="GO:0005829">
    <property type="term" value="C:cytosol"/>
    <property type="evidence" value="ECO:0007669"/>
    <property type="project" value="TreeGrafter"/>
</dbReference>
<keyword evidence="3" id="KW-0808">Transferase</keyword>
<dbReference type="GO" id="GO:0004479">
    <property type="term" value="F:methionyl-tRNA formyltransferase activity"/>
    <property type="evidence" value="ECO:0007669"/>
    <property type="project" value="TreeGrafter"/>
</dbReference>
<dbReference type="EMBL" id="FMSH01000479">
    <property type="protein sequence ID" value="SCU94773.1"/>
    <property type="molecule type" value="Genomic_DNA"/>
</dbReference>
<dbReference type="InterPro" id="IPR036477">
    <property type="entry name" value="Formyl_transf_N_sf"/>
</dbReference>
<feature type="domain" description="Formyl transferase N-terminal" evidence="1">
    <location>
        <begin position="13"/>
        <end position="178"/>
    </location>
</feature>
<dbReference type="EC" id="2.1.2.-" evidence="3"/>
<dbReference type="InterPro" id="IPR011034">
    <property type="entry name" value="Formyl_transferase-like_C_sf"/>
</dbReference>
<dbReference type="InterPro" id="IPR005793">
    <property type="entry name" value="Formyl_trans_C"/>
</dbReference>
<proteinExistence type="predicted"/>
<dbReference type="InterPro" id="IPR002376">
    <property type="entry name" value="Formyl_transf_N"/>
</dbReference>
<gene>
    <name evidence="3" type="ORF">CNECB9_530007</name>
</gene>
<dbReference type="Pfam" id="PF02911">
    <property type="entry name" value="Formyl_trans_C"/>
    <property type="match status" value="1"/>
</dbReference>
<evidence type="ECO:0000259" key="2">
    <source>
        <dbReference type="Pfam" id="PF02911"/>
    </source>
</evidence>
<dbReference type="Pfam" id="PF00551">
    <property type="entry name" value="Formyl_trans_N"/>
    <property type="match status" value="1"/>
</dbReference>
<dbReference type="AlphaFoldDB" id="A0A1K0IQ09"/>
<evidence type="ECO:0000313" key="3">
    <source>
        <dbReference type="EMBL" id="SCU94773.1"/>
    </source>
</evidence>
<evidence type="ECO:0000259" key="1">
    <source>
        <dbReference type="Pfam" id="PF00551"/>
    </source>
</evidence>
<organism evidence="3">
    <name type="scientific">Cupriavidus necator</name>
    <name type="common">Alcaligenes eutrophus</name>
    <name type="synonym">Ralstonia eutropha</name>
    <dbReference type="NCBI Taxonomy" id="106590"/>
    <lineage>
        <taxon>Bacteria</taxon>
        <taxon>Pseudomonadati</taxon>
        <taxon>Pseudomonadota</taxon>
        <taxon>Betaproteobacteria</taxon>
        <taxon>Burkholderiales</taxon>
        <taxon>Burkholderiaceae</taxon>
        <taxon>Cupriavidus</taxon>
    </lineage>
</organism>
<sequence length="314" mass="33944">MMRAVVFGYHNVGDRCLRVLHARGVEVALVITHRDRPDENIWFRRVADTAAELGIPFVYGEDPADPAIAQAVRDAHPDVIFSFYYRAMIPAGVLALAPGGAFNMHGSLLPKYRGRVPVNWAVLRGETETGATLHAMEARPDAGYIVDQTAVPILPDDTAGEVFEKVTVAAEQTLWRALPAMIAGQTPQHPNRLAEGSYFSGRKPEDGRIDWSRPAAEVYNLVRAVAPPYPGAFTDLAGHRFILAQARRPLADLALALPAGTAPGLHVHDGQIIGLCGDGGLVMVTRLLAQDGSALTPQAFAKLIHTEPSNEESR</sequence>
<dbReference type="PANTHER" id="PTHR11138:SF5">
    <property type="entry name" value="METHIONYL-TRNA FORMYLTRANSFERASE, MITOCHONDRIAL"/>
    <property type="match status" value="1"/>
</dbReference>
<reference evidence="3" key="1">
    <citation type="submission" date="2016-09" db="EMBL/GenBank/DDBJ databases">
        <authorList>
            <person name="Capua I."/>
            <person name="De Benedictis P."/>
            <person name="Joannis T."/>
            <person name="Lombin L.H."/>
            <person name="Cattoli G."/>
        </authorList>
    </citation>
    <scope>NUCLEOTIDE SEQUENCE</scope>
    <source>
        <strain evidence="3">B9</strain>
    </source>
</reference>
<protein>
    <submittedName>
        <fullName evidence="3">Formyl transferase</fullName>
        <ecNumber evidence="3">2.1.2.-</ecNumber>
    </submittedName>
</protein>
<dbReference type="NCBIfam" id="NF005414">
    <property type="entry name" value="PRK06988.1"/>
    <property type="match status" value="1"/>
</dbReference>
<dbReference type="PANTHER" id="PTHR11138">
    <property type="entry name" value="METHIONYL-TRNA FORMYLTRANSFERASE"/>
    <property type="match status" value="1"/>
</dbReference>
<dbReference type="Gene3D" id="3.40.50.12230">
    <property type="match status" value="1"/>
</dbReference>
<feature type="domain" description="Formyl transferase C-terminal" evidence="2">
    <location>
        <begin position="203"/>
        <end position="302"/>
    </location>
</feature>
<accession>A0A1K0IQ09</accession>